<gene>
    <name evidence="1" type="ORF">Y958_21215</name>
</gene>
<reference evidence="1 2" key="1">
    <citation type="submission" date="2017-06" db="EMBL/GenBank/DDBJ databases">
        <title>Complete genome sequence of Nitrospirillum amazonense strain CBAmC, an endophytic nitrogen-fixing and plant growth-promoting bacterium, isolated from sugarcane.</title>
        <authorList>
            <person name="Schwab S."/>
            <person name="dos Santos Teixeira K.R."/>
            <person name="Simoes Araujo J.L."/>
            <person name="Soares Vidal M."/>
            <person name="Borges de Freitas H.R."/>
            <person name="Rivello Crivelaro A.L."/>
            <person name="Bueno de Camargo Nunes A."/>
            <person name="dos Santos C.M."/>
            <person name="Palmeira da Silva Rosa D."/>
            <person name="da Silva Padilha D."/>
            <person name="da Silva E."/>
            <person name="Araujo Terra L."/>
            <person name="Soares Mendes V."/>
            <person name="Farinelli L."/>
            <person name="Magalhaes Cruz L."/>
            <person name="Baldani J.I."/>
        </authorList>
    </citation>
    <scope>NUCLEOTIDE SEQUENCE [LARGE SCALE GENOMIC DNA]</scope>
    <source>
        <strain evidence="1 2">CBAmC</strain>
    </source>
</reference>
<sequence length="320" mass="34483">MMPAPRFSQRQPVLRLPLAFLILAFLIPTFWAVPAPAASDDPVDAGGLAIPGASVPAPAPLVVHALNQGTAPAYVLKVLKLALDKSGRPYVLKVDNHTLPTAQVLRLLEQPDNGTVDVYWLPTAPALEAHFQPVRVPLDRGLMGYRLLAVNEAAQAKINAGTPLSPGQVSLAQGPGWPEARLLRAAGQTVHETAGNLYNEVATGGADAVPRSSLDIDQEVERAREAGVPVTVARDVALLYRDFYLYFFVAKHNDRLADMLQDGLYQAYADGSFMALFRNDPQIRAAMAYTHQGRRVLVLANPDATTPTRTIAASLTESLD</sequence>
<dbReference type="SUPFAM" id="SSF53850">
    <property type="entry name" value="Periplasmic binding protein-like II"/>
    <property type="match status" value="1"/>
</dbReference>
<dbReference type="RefSeq" id="WP_088873837.1">
    <property type="nucleotide sequence ID" value="NZ_CP022111.1"/>
</dbReference>
<dbReference type="Proteomes" id="UP000197153">
    <property type="component" value="Chromosome 2"/>
</dbReference>
<keyword evidence="2" id="KW-1185">Reference proteome</keyword>
<dbReference type="EMBL" id="CP022111">
    <property type="protein sequence ID" value="ASG23335.1"/>
    <property type="molecule type" value="Genomic_DNA"/>
</dbReference>
<accession>A0A248JX95</accession>
<organism evidence="1 2">
    <name type="scientific">Nitrospirillum viridazoti CBAmc</name>
    <dbReference type="NCBI Taxonomy" id="1441467"/>
    <lineage>
        <taxon>Bacteria</taxon>
        <taxon>Pseudomonadati</taxon>
        <taxon>Pseudomonadota</taxon>
        <taxon>Alphaproteobacteria</taxon>
        <taxon>Rhodospirillales</taxon>
        <taxon>Azospirillaceae</taxon>
        <taxon>Nitrospirillum</taxon>
        <taxon>Nitrospirillum viridazoti</taxon>
    </lineage>
</organism>
<evidence type="ECO:0000313" key="1">
    <source>
        <dbReference type="EMBL" id="ASG23335.1"/>
    </source>
</evidence>
<dbReference type="KEGG" id="nao:Y958_21215"/>
<dbReference type="AlphaFoldDB" id="A0A248JX95"/>
<proteinExistence type="predicted"/>
<evidence type="ECO:0008006" key="3">
    <source>
        <dbReference type="Google" id="ProtNLM"/>
    </source>
</evidence>
<protein>
    <recommendedName>
        <fullName evidence="3">Solute-binding protein family 3/N-terminal domain-containing protein</fullName>
    </recommendedName>
</protein>
<evidence type="ECO:0000313" key="2">
    <source>
        <dbReference type="Proteomes" id="UP000197153"/>
    </source>
</evidence>
<name>A0A248JX95_9PROT</name>